<sequence length="425" mass="47472">MKRVIRIQGKGKVKDVGLRELDTVPEADRLDARVALIQALIPVAMEAVADELQAEVLRLAGPKHTRTGGVPGAVRWGHQRGSIYLADQKLPITYQRVRDLPRNRELPLPTYQRFQVPRAADVGLFRKVLVGLSCRDYEACAEAVPEAFGLSPSSVSRRFIRASAKQLQALQERRLDRYDVVALILDGKTFAEDRMVIALGITLTGEKVILGFVQTATENEMVCAAFLRELVERGLRMEPGLLCVIDGAKGLRKALQTVFGDSAAVQRCQWHKRENVLAYLPKCQRASFRRKLQAAYEQPHYPEAKAALLRIRQELRLVNESAVTSLDEGFEETLTLHRLGVFGALGVSLKTTNCLESLNALLGQRTDKVDRWRTSDQKQRWLAAALLDIEPRLRRIRGFRALPVLRQALQAELGGAMRTTGTQAA</sequence>
<dbReference type="PANTHER" id="PTHR33217:SF7">
    <property type="entry name" value="TRANSPOSASE FOR INSERTION SEQUENCE ELEMENT IS1081"/>
    <property type="match status" value="1"/>
</dbReference>
<dbReference type="EMBL" id="CABIKM010000071">
    <property type="protein sequence ID" value="VUZ86592.1"/>
    <property type="molecule type" value="Genomic_DNA"/>
</dbReference>
<dbReference type="PANTHER" id="PTHR33217">
    <property type="entry name" value="TRANSPOSASE FOR INSERTION SEQUENCE ELEMENT IS1081"/>
    <property type="match status" value="1"/>
</dbReference>
<keyword evidence="6" id="KW-0814">Transposable element</keyword>
<evidence type="ECO:0000256" key="6">
    <source>
        <dbReference type="RuleBase" id="RU365089"/>
    </source>
</evidence>
<gene>
    <name evidence="7" type="ORF">MELA_02997</name>
</gene>
<organism evidence="7 8">
    <name type="scientific">Candidatus Methylomirabilis lanthanidiphila</name>
    <dbReference type="NCBI Taxonomy" id="2211376"/>
    <lineage>
        <taxon>Bacteria</taxon>
        <taxon>Candidatus Methylomirabilota</taxon>
        <taxon>Candidatus Methylomirabilia</taxon>
        <taxon>Candidatus Methylomirabilales</taxon>
        <taxon>Candidatus Methylomirabilaceae</taxon>
        <taxon>Candidatus Methylomirabilis</taxon>
    </lineage>
</organism>
<name>A0A564ZPL2_9BACT</name>
<evidence type="ECO:0000256" key="2">
    <source>
        <dbReference type="ARBA" id="ARBA00010961"/>
    </source>
</evidence>
<evidence type="ECO:0000256" key="5">
    <source>
        <dbReference type="ARBA" id="ARBA00023172"/>
    </source>
</evidence>
<evidence type="ECO:0000256" key="4">
    <source>
        <dbReference type="ARBA" id="ARBA00023125"/>
    </source>
</evidence>
<keyword evidence="5 6" id="KW-0233">DNA recombination</keyword>
<dbReference type="GO" id="GO:0004803">
    <property type="term" value="F:transposase activity"/>
    <property type="evidence" value="ECO:0007669"/>
    <property type="project" value="UniProtKB-UniRule"/>
</dbReference>
<dbReference type="AlphaFoldDB" id="A0A564ZPL2"/>
<keyword evidence="4 6" id="KW-0238">DNA-binding</keyword>
<dbReference type="Pfam" id="PF00872">
    <property type="entry name" value="Transposase_mut"/>
    <property type="match status" value="1"/>
</dbReference>
<dbReference type="GO" id="GO:0003677">
    <property type="term" value="F:DNA binding"/>
    <property type="evidence" value="ECO:0007669"/>
    <property type="project" value="UniProtKB-UniRule"/>
</dbReference>
<protein>
    <recommendedName>
        <fullName evidence="6">Mutator family transposase</fullName>
    </recommendedName>
</protein>
<evidence type="ECO:0000313" key="8">
    <source>
        <dbReference type="Proteomes" id="UP000334340"/>
    </source>
</evidence>
<evidence type="ECO:0000256" key="3">
    <source>
        <dbReference type="ARBA" id="ARBA00022578"/>
    </source>
</evidence>
<comment type="function">
    <text evidence="1 6">Required for the transposition of the insertion element.</text>
</comment>
<accession>A0A564ZPL2</accession>
<keyword evidence="3 6" id="KW-0815">Transposition</keyword>
<dbReference type="InterPro" id="IPR001207">
    <property type="entry name" value="Transposase_mutator"/>
</dbReference>
<evidence type="ECO:0000313" key="7">
    <source>
        <dbReference type="EMBL" id="VUZ86592.1"/>
    </source>
</evidence>
<comment type="similarity">
    <text evidence="2 6">Belongs to the transposase mutator family.</text>
</comment>
<keyword evidence="8" id="KW-1185">Reference proteome</keyword>
<proteinExistence type="inferred from homology"/>
<dbReference type="GO" id="GO:0006313">
    <property type="term" value="P:DNA transposition"/>
    <property type="evidence" value="ECO:0007669"/>
    <property type="project" value="UniProtKB-UniRule"/>
</dbReference>
<evidence type="ECO:0000256" key="1">
    <source>
        <dbReference type="ARBA" id="ARBA00002190"/>
    </source>
</evidence>
<reference evidence="7 8" key="1">
    <citation type="submission" date="2019-07" db="EMBL/GenBank/DDBJ databases">
        <authorList>
            <person name="Cremers G."/>
        </authorList>
    </citation>
    <scope>NUCLEOTIDE SEQUENCE [LARGE SCALE GENOMIC DNA]</scope>
</reference>
<dbReference type="Proteomes" id="UP000334340">
    <property type="component" value="Unassembled WGS sequence"/>
</dbReference>